<dbReference type="AlphaFoldDB" id="A0A1I4V2U5"/>
<proteinExistence type="predicted"/>
<feature type="domain" description="YdhG-like" evidence="1">
    <location>
        <begin position="24"/>
        <end position="115"/>
    </location>
</feature>
<protein>
    <recommendedName>
        <fullName evidence="1">YdhG-like domain-containing protein</fullName>
    </recommendedName>
</protein>
<evidence type="ECO:0000259" key="1">
    <source>
        <dbReference type="Pfam" id="PF08818"/>
    </source>
</evidence>
<dbReference type="InterPro" id="IPR014922">
    <property type="entry name" value="YdhG-like"/>
</dbReference>
<evidence type="ECO:0000313" key="3">
    <source>
        <dbReference type="Proteomes" id="UP000233491"/>
    </source>
</evidence>
<reference evidence="2 3" key="1">
    <citation type="submission" date="2017-12" db="EMBL/GenBank/DDBJ databases">
        <title>Anaerobic carbon monoxide metabolism by Pleomorphomonas carboxyditropha sp. nov., a new mesophilic hydrogenogenic carboxidotroph.</title>
        <authorList>
            <person name="Esquivel-Elizondo S."/>
            <person name="Krajmalnik-Brown R."/>
        </authorList>
    </citation>
    <scope>NUCLEOTIDE SEQUENCE [LARGE SCALE GENOMIC DNA]</scope>
    <source>
        <strain evidence="2 3">R5-392</strain>
    </source>
</reference>
<comment type="caution">
    <text evidence="2">The sequence shown here is derived from an EMBL/GenBank/DDBJ whole genome shotgun (WGS) entry which is preliminary data.</text>
</comment>
<dbReference type="SUPFAM" id="SSF159888">
    <property type="entry name" value="YdhG-like"/>
    <property type="match status" value="1"/>
</dbReference>
<evidence type="ECO:0000313" key="2">
    <source>
        <dbReference type="EMBL" id="PKR88710.1"/>
    </source>
</evidence>
<sequence length="126" mass="13703">MTDKKPGPKDVDAYLAQLPPPVAAVLRDLRAAIRNAAPDAEEIMRMGAPTYVHRGNLVSFAAAAKHCSFYVMSPGPIAARADVLKGFDTAPTAIKFKPDNPLPLALVEAIVKERMRENEARQPARR</sequence>
<dbReference type="EMBL" id="PJNW01000010">
    <property type="protein sequence ID" value="PKR88710.1"/>
    <property type="molecule type" value="Genomic_DNA"/>
</dbReference>
<dbReference type="Proteomes" id="UP000233491">
    <property type="component" value="Unassembled WGS sequence"/>
</dbReference>
<dbReference type="OrthoDB" id="3236524at2"/>
<dbReference type="Pfam" id="PF08818">
    <property type="entry name" value="DUF1801"/>
    <property type="match status" value="1"/>
</dbReference>
<organism evidence="2 3">
    <name type="scientific">Pleomorphomonas diazotrophica</name>
    <dbReference type="NCBI Taxonomy" id="1166257"/>
    <lineage>
        <taxon>Bacteria</taxon>
        <taxon>Pseudomonadati</taxon>
        <taxon>Pseudomonadota</taxon>
        <taxon>Alphaproteobacteria</taxon>
        <taxon>Hyphomicrobiales</taxon>
        <taxon>Pleomorphomonadaceae</taxon>
        <taxon>Pleomorphomonas</taxon>
    </lineage>
</organism>
<dbReference type="Gene3D" id="3.90.1150.200">
    <property type="match status" value="1"/>
</dbReference>
<gene>
    <name evidence="2" type="ORF">CXZ10_13235</name>
</gene>
<name>A0A1I4V2U5_9HYPH</name>
<keyword evidence="3" id="KW-1185">Reference proteome</keyword>
<dbReference type="RefSeq" id="WP_101289827.1">
    <property type="nucleotide sequence ID" value="NZ_FOUQ01000010.1"/>
</dbReference>
<accession>A0A1I4V2U5</accession>